<gene>
    <name evidence="2" type="ORF">B0A77_05605</name>
</gene>
<proteinExistence type="predicted"/>
<dbReference type="Proteomes" id="UP000220828">
    <property type="component" value="Unassembled WGS sequence"/>
</dbReference>
<reference evidence="2 3" key="1">
    <citation type="submission" date="2017-09" db="EMBL/GenBank/DDBJ databases">
        <title>Whole genomes of Flavobacteriaceae.</title>
        <authorList>
            <person name="Stine C."/>
            <person name="Li C."/>
            <person name="Tadesse D."/>
        </authorList>
    </citation>
    <scope>NUCLEOTIDE SEQUENCE [LARGE SCALE GENOMIC DNA]</scope>
    <source>
        <strain evidence="2 3">ATCC 35036</strain>
    </source>
</reference>
<comment type="caution">
    <text evidence="2">The sequence shown here is derived from an EMBL/GenBank/DDBJ whole genome shotgun (WGS) entry which is preliminary data.</text>
</comment>
<evidence type="ECO:0000259" key="1">
    <source>
        <dbReference type="Pfam" id="PF07766"/>
    </source>
</evidence>
<dbReference type="AlphaFoldDB" id="A0A2H3KCN2"/>
<dbReference type="Pfam" id="PF07766">
    <property type="entry name" value="LETM1_RBD"/>
    <property type="match status" value="1"/>
</dbReference>
<dbReference type="EMBL" id="PCMW01000032">
    <property type="protein sequence ID" value="PDS25151.1"/>
    <property type="molecule type" value="Genomic_DNA"/>
</dbReference>
<accession>A0A2H3KCN2</accession>
<feature type="domain" description="Letm1 RBD" evidence="1">
    <location>
        <begin position="343"/>
        <end position="398"/>
    </location>
</feature>
<dbReference type="GO" id="GO:0043022">
    <property type="term" value="F:ribosome binding"/>
    <property type="evidence" value="ECO:0007669"/>
    <property type="project" value="InterPro"/>
</dbReference>
<dbReference type="OrthoDB" id="1421172at2"/>
<protein>
    <recommendedName>
        <fullName evidence="1">Letm1 RBD domain-containing protein</fullName>
    </recommendedName>
</protein>
<evidence type="ECO:0000313" key="3">
    <source>
        <dbReference type="Proteomes" id="UP000220828"/>
    </source>
</evidence>
<organism evidence="2 3">
    <name type="scientific">Flavobacterium branchiophilum</name>
    <dbReference type="NCBI Taxonomy" id="55197"/>
    <lineage>
        <taxon>Bacteria</taxon>
        <taxon>Pseudomonadati</taxon>
        <taxon>Bacteroidota</taxon>
        <taxon>Flavobacteriia</taxon>
        <taxon>Flavobacteriales</taxon>
        <taxon>Flavobacteriaceae</taxon>
        <taxon>Flavobacterium</taxon>
    </lineage>
</organism>
<dbReference type="InterPro" id="IPR033122">
    <property type="entry name" value="LETM1-like_RBD"/>
</dbReference>
<sequence length="400" mass="46868">MINPSAPGWVEKFFQEQNFENINTEISTFKFYENIRKTGLIFGHIVSFDTPKQMDSLHWKPDEKTKIALLNTLYQLYLRNSNIKNHTDFLKIISKYYLEIIPNSNNIITKLFSTQDHSLKLEQIIDSRVQTNQDLLSKNFSNILTNALLFIDVLGFGRYIHNGFISNKYFQKTEEIIISIISLALKFKQHKSKNDELISKLFESSVRYTKFSKINVQNMEQLEVGYFDHILEKYYMIDLAGLSMWSDFQIENDEVYFLHKLAELMQIDDSFVENSIEETKIYFQQNKSEIPYFNDANPVKHFYDNTALTIEVLIIRNKNRLLKELSQSKELLKLLAISTQRDLDEKEKKKIKLQLLDLCKTIPSLTIFLIPGGSLILPLLIKFIPKLLPSAFNENLTEED</sequence>
<evidence type="ECO:0000313" key="2">
    <source>
        <dbReference type="EMBL" id="PDS25151.1"/>
    </source>
</evidence>
<name>A0A2H3KCN2_9FLAO</name>
<dbReference type="NCBIfam" id="NF040639">
    <property type="entry name" value="LETM1_rel_film"/>
    <property type="match status" value="1"/>
</dbReference>
<dbReference type="RefSeq" id="WP_097553826.1">
    <property type="nucleotide sequence ID" value="NZ_PCMW01000032.1"/>
</dbReference>